<dbReference type="PANTHER" id="PTHR37833:SF1">
    <property type="entry name" value="SIGNAL PEPTIDE PROTEIN"/>
    <property type="match status" value="1"/>
</dbReference>
<feature type="chain" id="PRO_5003686185" description="DUF1573 domain-containing protein" evidence="2">
    <location>
        <begin position="20"/>
        <end position="179"/>
    </location>
</feature>
<dbReference type="EMBL" id="CP003345">
    <property type="protein sequence ID" value="AFM03985.1"/>
    <property type="molecule type" value="Genomic_DNA"/>
</dbReference>
<dbReference type="AlphaFoldDB" id="I4AJ50"/>
<dbReference type="STRING" id="880071.Fleli_1566"/>
<dbReference type="HOGENOM" id="CLU_122784_0_0_10"/>
<dbReference type="PATRIC" id="fig|880071.3.peg.1546"/>
<evidence type="ECO:0000256" key="1">
    <source>
        <dbReference type="SAM" id="MobiDB-lite"/>
    </source>
</evidence>
<evidence type="ECO:0000313" key="3">
    <source>
        <dbReference type="EMBL" id="AFM03985.1"/>
    </source>
</evidence>
<dbReference type="Gene3D" id="2.60.40.10">
    <property type="entry name" value="Immunoglobulins"/>
    <property type="match status" value="1"/>
</dbReference>
<dbReference type="InterPro" id="IPR011467">
    <property type="entry name" value="DUF1573"/>
</dbReference>
<name>I4AJ50_BERLS</name>
<dbReference type="InterPro" id="IPR013783">
    <property type="entry name" value="Ig-like_fold"/>
</dbReference>
<dbReference type="Pfam" id="PF07610">
    <property type="entry name" value="DUF1573"/>
    <property type="match status" value="1"/>
</dbReference>
<organism evidence="3 4">
    <name type="scientific">Bernardetia litoralis (strain ATCC 23117 / DSM 6794 / NBRC 15988 / NCIMB 1366 / Fx l1 / Sio-4)</name>
    <name type="common">Flexibacter litoralis</name>
    <dbReference type="NCBI Taxonomy" id="880071"/>
    <lineage>
        <taxon>Bacteria</taxon>
        <taxon>Pseudomonadati</taxon>
        <taxon>Bacteroidota</taxon>
        <taxon>Cytophagia</taxon>
        <taxon>Cytophagales</taxon>
        <taxon>Bernardetiaceae</taxon>
        <taxon>Bernardetia</taxon>
    </lineage>
</organism>
<protein>
    <recommendedName>
        <fullName evidence="5">DUF1573 domain-containing protein</fullName>
    </recommendedName>
</protein>
<sequence precursor="true">MNKIIGTFLILGMSSLFVACSGEKSSEASTDETSSASAEITNTVTDDASTPTTTETKTENTEVAAALAAIEFEEKQHDFGNIKQGETVDHTFKFTNTGESPLLITNVKGSCGCTASNWTKEPVAPGADGSVTLSFNSTGKVGAQNKTATITANIEGNTTVISFKGNVETPNANGAPYKK</sequence>
<dbReference type="PROSITE" id="PS51257">
    <property type="entry name" value="PROKAR_LIPOPROTEIN"/>
    <property type="match status" value="1"/>
</dbReference>
<evidence type="ECO:0000313" key="4">
    <source>
        <dbReference type="Proteomes" id="UP000006054"/>
    </source>
</evidence>
<dbReference type="eggNOG" id="COG2885">
    <property type="taxonomic scope" value="Bacteria"/>
</dbReference>
<feature type="region of interest" description="Disordered" evidence="1">
    <location>
        <begin position="27"/>
        <end position="59"/>
    </location>
</feature>
<reference evidence="4" key="1">
    <citation type="submission" date="2012-06" db="EMBL/GenBank/DDBJ databases">
        <title>The complete genome of Flexibacter litoralis DSM 6794.</title>
        <authorList>
            <person name="Lucas S."/>
            <person name="Copeland A."/>
            <person name="Lapidus A."/>
            <person name="Glavina del Rio T."/>
            <person name="Dalin E."/>
            <person name="Tice H."/>
            <person name="Bruce D."/>
            <person name="Goodwin L."/>
            <person name="Pitluck S."/>
            <person name="Peters L."/>
            <person name="Ovchinnikova G."/>
            <person name="Lu M."/>
            <person name="Kyrpides N."/>
            <person name="Mavromatis K."/>
            <person name="Ivanova N."/>
            <person name="Brettin T."/>
            <person name="Detter J.C."/>
            <person name="Han C."/>
            <person name="Larimer F."/>
            <person name="Land M."/>
            <person name="Hauser L."/>
            <person name="Markowitz V."/>
            <person name="Cheng J.-F."/>
            <person name="Hugenholtz P."/>
            <person name="Woyke T."/>
            <person name="Wu D."/>
            <person name="Spring S."/>
            <person name="Lang E."/>
            <person name="Kopitz M."/>
            <person name="Brambilla E."/>
            <person name="Klenk H.-P."/>
            <person name="Eisen J.A."/>
        </authorList>
    </citation>
    <scope>NUCLEOTIDE SEQUENCE [LARGE SCALE GENOMIC DNA]</scope>
    <source>
        <strain evidence="4">ATCC 23117 / DSM 6794 / NBRC 15988 / NCIMB 1366 / Sio-4</strain>
    </source>
</reference>
<accession>I4AJ50</accession>
<gene>
    <name evidence="3" type="ordered locus">Fleli_1566</name>
</gene>
<keyword evidence="4" id="KW-1185">Reference proteome</keyword>
<evidence type="ECO:0008006" key="5">
    <source>
        <dbReference type="Google" id="ProtNLM"/>
    </source>
</evidence>
<dbReference type="Proteomes" id="UP000006054">
    <property type="component" value="Chromosome"/>
</dbReference>
<feature type="signal peptide" evidence="2">
    <location>
        <begin position="1"/>
        <end position="19"/>
    </location>
</feature>
<keyword evidence="2" id="KW-0732">Signal</keyword>
<evidence type="ECO:0000256" key="2">
    <source>
        <dbReference type="SAM" id="SignalP"/>
    </source>
</evidence>
<dbReference type="PANTHER" id="PTHR37833">
    <property type="entry name" value="LIPOPROTEIN-RELATED"/>
    <property type="match status" value="1"/>
</dbReference>
<proteinExistence type="predicted"/>
<dbReference type="KEGG" id="fli:Fleli_1566"/>